<dbReference type="Proteomes" id="UP000733611">
    <property type="component" value="Unassembled WGS sequence"/>
</dbReference>
<organism evidence="1 2">
    <name type="scientific">Candidatus Anaerobiospirillum pullicola</name>
    <dbReference type="NCBI Taxonomy" id="2838451"/>
    <lineage>
        <taxon>Bacteria</taxon>
        <taxon>Pseudomonadati</taxon>
        <taxon>Pseudomonadota</taxon>
        <taxon>Gammaproteobacteria</taxon>
        <taxon>Aeromonadales</taxon>
        <taxon>Succinivibrionaceae</taxon>
        <taxon>Anaerobiospirillum</taxon>
    </lineage>
</organism>
<dbReference type="EMBL" id="JAHLFE010000017">
    <property type="protein sequence ID" value="MBU3843486.1"/>
    <property type="molecule type" value="Genomic_DNA"/>
</dbReference>
<comment type="caution">
    <text evidence="1">The sequence shown here is derived from an EMBL/GenBank/DDBJ whole genome shotgun (WGS) entry which is preliminary data.</text>
</comment>
<sequence length="310" mass="35903">RKLNPVLATAVERNDPNYLFPALNQQEQVQLQIRANEDEFKIAHLQTTLEKLGELLDRQTRGETASDPKVYVIVAMSNMPEFQAMWRDYFLHNPFLRDRPNIKLVQLLTEVNAEGTIDQGRVCNEFLQSFDLSEDAWLFFVQADYEILDDLGKIFALLDRNCFYSPHGHIRAKYRNHDYSLQINMHVLENRHNGSFNPGHNNIDLLWDKNRVEALEAVLAVHSSLLRRYPQLRFDAKLTIHLLIQDISINGQLNYGIESRALAINANHHCNHYYTSPPALIKSLAYLTDKYPDLYIPVLLGHFVGKKVTH</sequence>
<reference evidence="1" key="1">
    <citation type="journal article" date="2021" name="PeerJ">
        <title>Extensive microbial diversity within the chicken gut microbiome revealed by metagenomics and culture.</title>
        <authorList>
            <person name="Gilroy R."/>
            <person name="Ravi A."/>
            <person name="Getino M."/>
            <person name="Pursley I."/>
            <person name="Horton D.L."/>
            <person name="Alikhan N.F."/>
            <person name="Baker D."/>
            <person name="Gharbi K."/>
            <person name="Hall N."/>
            <person name="Watson M."/>
            <person name="Adriaenssens E.M."/>
            <person name="Foster-Nyarko E."/>
            <person name="Jarju S."/>
            <person name="Secka A."/>
            <person name="Antonio M."/>
            <person name="Oren A."/>
            <person name="Chaudhuri R.R."/>
            <person name="La Ragione R."/>
            <person name="Hildebrand F."/>
            <person name="Pallen M.J."/>
        </authorList>
    </citation>
    <scope>NUCLEOTIDE SEQUENCE</scope>
    <source>
        <strain evidence="1">378</strain>
    </source>
</reference>
<reference evidence="1" key="2">
    <citation type="submission" date="2021-04" db="EMBL/GenBank/DDBJ databases">
        <authorList>
            <person name="Gilroy R."/>
        </authorList>
    </citation>
    <scope>NUCLEOTIDE SEQUENCE</scope>
    <source>
        <strain evidence="1">378</strain>
    </source>
</reference>
<proteinExistence type="predicted"/>
<feature type="non-terminal residue" evidence="1">
    <location>
        <position position="1"/>
    </location>
</feature>
<name>A0A948TEE3_9GAMM</name>
<accession>A0A948TEE3</accession>
<evidence type="ECO:0000313" key="2">
    <source>
        <dbReference type="Proteomes" id="UP000733611"/>
    </source>
</evidence>
<evidence type="ECO:0000313" key="1">
    <source>
        <dbReference type="EMBL" id="MBU3843486.1"/>
    </source>
</evidence>
<protein>
    <submittedName>
        <fullName evidence="1">Uncharacterized protein</fullName>
    </submittedName>
</protein>
<dbReference type="AlphaFoldDB" id="A0A948TEE3"/>
<gene>
    <name evidence="1" type="ORF">H9847_01235</name>
</gene>